<dbReference type="OrthoDB" id="6725610at2759"/>
<dbReference type="InterPro" id="IPR004244">
    <property type="entry name" value="Transposase_22"/>
</dbReference>
<organism evidence="2 3">
    <name type="scientific">Frankliniella occidentalis</name>
    <name type="common">Western flower thrips</name>
    <name type="synonym">Euthrips occidentalis</name>
    <dbReference type="NCBI Taxonomy" id="133901"/>
    <lineage>
        <taxon>Eukaryota</taxon>
        <taxon>Metazoa</taxon>
        <taxon>Ecdysozoa</taxon>
        <taxon>Arthropoda</taxon>
        <taxon>Hexapoda</taxon>
        <taxon>Insecta</taxon>
        <taxon>Pterygota</taxon>
        <taxon>Neoptera</taxon>
        <taxon>Paraneoptera</taxon>
        <taxon>Thysanoptera</taxon>
        <taxon>Terebrantia</taxon>
        <taxon>Thripoidea</taxon>
        <taxon>Thripidae</taxon>
        <taxon>Frankliniella</taxon>
    </lineage>
</organism>
<dbReference type="GeneID" id="113213068"/>
<feature type="coiled-coil region" evidence="1">
    <location>
        <begin position="35"/>
        <end position="62"/>
    </location>
</feature>
<dbReference type="Proteomes" id="UP000504606">
    <property type="component" value="Unplaced"/>
</dbReference>
<evidence type="ECO:0000313" key="3">
    <source>
        <dbReference type="RefSeq" id="XP_026287794.1"/>
    </source>
</evidence>
<name>A0A6J1T2K7_FRAOC</name>
<keyword evidence="1" id="KW-0175">Coiled coil</keyword>
<protein>
    <submittedName>
        <fullName evidence="3">Uncharacterized protein LOC113213068</fullName>
    </submittedName>
</protein>
<evidence type="ECO:0000256" key="1">
    <source>
        <dbReference type="SAM" id="Coils"/>
    </source>
</evidence>
<dbReference type="PANTHER" id="PTHR11505">
    <property type="entry name" value="L1 TRANSPOSABLE ELEMENT-RELATED"/>
    <property type="match status" value="1"/>
</dbReference>
<dbReference type="RefSeq" id="XP_026287794.1">
    <property type="nucleotide sequence ID" value="XM_026432009.1"/>
</dbReference>
<accession>A0A6J1T2K7</accession>
<proteinExistence type="predicted"/>
<dbReference type="KEGG" id="foc:113213068"/>
<reference evidence="3" key="1">
    <citation type="submission" date="2025-08" db="UniProtKB">
        <authorList>
            <consortium name="RefSeq"/>
        </authorList>
    </citation>
    <scope>IDENTIFICATION</scope>
    <source>
        <tissue evidence="3">Whole organism</tissue>
    </source>
</reference>
<evidence type="ECO:0000313" key="2">
    <source>
        <dbReference type="Proteomes" id="UP000504606"/>
    </source>
</evidence>
<dbReference type="Gene3D" id="3.30.70.1820">
    <property type="entry name" value="L1 transposable element, RRM domain"/>
    <property type="match status" value="1"/>
</dbReference>
<keyword evidence="2" id="KW-1185">Reference proteome</keyword>
<dbReference type="AlphaFoldDB" id="A0A6J1T2K7"/>
<sequence length="213" mass="24298">MSTSTRADNKTVGEMSKKDLLSLINQALQPVTKTLGNLKTEVEGLRKELKEKDAQIQVLSDKLDEREQYSRRNNLRIFGVKEEEGEKTDELVKQVGAQLGLNISQFQIDRSHRVGRRGTGDKPRPILVKFYGYGPRHEMFTSKKKLKGTKLTIREDLTSQRLDVLNKAIEAYTFRKVWTHDGTILINAGDARPSRVKYTADLEDIIKRFPPGN</sequence>
<gene>
    <name evidence="3" type="primary">LOC113213068</name>
</gene>